<protein>
    <submittedName>
        <fullName evidence="5">Inositol monophosphatase family protein</fullName>
    </submittedName>
</protein>
<name>A0ABW7IDF1_9VIBR</name>
<keyword evidence="3" id="KW-0378">Hydrolase</keyword>
<keyword evidence="6" id="KW-1185">Reference proteome</keyword>
<dbReference type="Pfam" id="PF00459">
    <property type="entry name" value="Inositol_P"/>
    <property type="match status" value="1"/>
</dbReference>
<dbReference type="PANTHER" id="PTHR20854:SF4">
    <property type="entry name" value="INOSITOL-1-MONOPHOSPHATASE-RELATED"/>
    <property type="match status" value="1"/>
</dbReference>
<dbReference type="Gene3D" id="3.40.190.80">
    <property type="match status" value="1"/>
</dbReference>
<evidence type="ECO:0000256" key="2">
    <source>
        <dbReference type="ARBA" id="ARBA00022723"/>
    </source>
</evidence>
<gene>
    <name evidence="5" type="ORF">ACGRH2_04025</name>
</gene>
<dbReference type="PROSITE" id="PS00629">
    <property type="entry name" value="IMP_1"/>
    <property type="match status" value="1"/>
</dbReference>
<dbReference type="Proteomes" id="UP001607125">
    <property type="component" value="Unassembled WGS sequence"/>
</dbReference>
<evidence type="ECO:0000256" key="1">
    <source>
        <dbReference type="ARBA" id="ARBA00009759"/>
    </source>
</evidence>
<sequence length="241" mass="27557">MKYLREFELAKRLAIDVGIFLNNQVHKRIDSEVGKDIKLELDRIAEEMIIDAISLEFDNPILSEEIGLTRKNKPNEEYWVIDPIDGTLNFSRDNPLCCISIALWVEKEPIFGVIYDFNREELFSGYIGSGAWLNDTKLEPKNKKEKSQSILATGFPTYMNDDEETLKSFISNIQEYKKIRMMGSAALSLAYVASGRFDSYIENNIKLWDVAAGIAINKALNNKVNIMYLQDYSTNTLVETS</sequence>
<accession>A0ABW7IDF1</accession>
<evidence type="ECO:0000256" key="3">
    <source>
        <dbReference type="ARBA" id="ARBA00022801"/>
    </source>
</evidence>
<reference evidence="5 6" key="1">
    <citation type="submission" date="2024-10" db="EMBL/GenBank/DDBJ databases">
        <authorList>
            <person name="Yibar A."/>
            <person name="Saticioglu I.B."/>
            <person name="Duman M."/>
            <person name="Ajmi N."/>
            <person name="Gurler F."/>
            <person name="Ay H."/>
            <person name="Onuk E."/>
            <person name="Guler S."/>
            <person name="Romalde J.L."/>
        </authorList>
    </citation>
    <scope>NUCLEOTIDE SEQUENCE [LARGE SCALE GENOMIC DNA]</scope>
    <source>
        <strain evidence="5 6">1-TCBS-B</strain>
    </source>
</reference>
<dbReference type="InterPro" id="IPR000760">
    <property type="entry name" value="Inositol_monophosphatase-like"/>
</dbReference>
<evidence type="ECO:0000313" key="5">
    <source>
        <dbReference type="EMBL" id="MFH0259613.1"/>
    </source>
</evidence>
<evidence type="ECO:0000256" key="4">
    <source>
        <dbReference type="ARBA" id="ARBA00022842"/>
    </source>
</evidence>
<dbReference type="Gene3D" id="3.30.540.10">
    <property type="entry name" value="Fructose-1,6-Bisphosphatase, subunit A, domain 1"/>
    <property type="match status" value="1"/>
</dbReference>
<organism evidence="5 6">
    <name type="scientific">Vibrio barjaei</name>
    <dbReference type="NCBI Taxonomy" id="1676683"/>
    <lineage>
        <taxon>Bacteria</taxon>
        <taxon>Pseudomonadati</taxon>
        <taxon>Pseudomonadota</taxon>
        <taxon>Gammaproteobacteria</taxon>
        <taxon>Vibrionales</taxon>
        <taxon>Vibrionaceae</taxon>
        <taxon>Vibrio</taxon>
    </lineage>
</organism>
<dbReference type="PANTHER" id="PTHR20854">
    <property type="entry name" value="INOSITOL MONOPHOSPHATASE"/>
    <property type="match status" value="1"/>
</dbReference>
<dbReference type="RefSeq" id="WP_394628626.1">
    <property type="nucleotide sequence ID" value="NZ_JBIHSF010000005.1"/>
</dbReference>
<keyword evidence="2" id="KW-0479">Metal-binding</keyword>
<keyword evidence="4" id="KW-0460">Magnesium</keyword>
<dbReference type="SUPFAM" id="SSF56655">
    <property type="entry name" value="Carbohydrate phosphatase"/>
    <property type="match status" value="1"/>
</dbReference>
<dbReference type="EMBL" id="JBIHSF010000005">
    <property type="protein sequence ID" value="MFH0259613.1"/>
    <property type="molecule type" value="Genomic_DNA"/>
</dbReference>
<comment type="caution">
    <text evidence="5">The sequence shown here is derived from an EMBL/GenBank/DDBJ whole genome shotgun (WGS) entry which is preliminary data.</text>
</comment>
<dbReference type="PRINTS" id="PR00377">
    <property type="entry name" value="IMPHPHTASES"/>
</dbReference>
<dbReference type="InterPro" id="IPR020583">
    <property type="entry name" value="Inositol_monoP_metal-BS"/>
</dbReference>
<proteinExistence type="inferred from homology"/>
<comment type="similarity">
    <text evidence="1">Belongs to the inositol monophosphatase superfamily.</text>
</comment>
<evidence type="ECO:0000313" key="6">
    <source>
        <dbReference type="Proteomes" id="UP001607125"/>
    </source>
</evidence>